<dbReference type="Proteomes" id="UP000445144">
    <property type="component" value="Unassembled WGS sequence"/>
</dbReference>
<keyword evidence="2" id="KW-1185">Reference proteome</keyword>
<accession>A0A6N4X891</accession>
<dbReference type="RefSeq" id="WP_162033920.1">
    <property type="nucleotide sequence ID" value="NZ_CACVBR010000043.1"/>
</dbReference>
<gene>
    <name evidence="1" type="ORF">CHRY9293_03284</name>
</gene>
<dbReference type="AlphaFoldDB" id="A0A6N4X891"/>
<sequence length="64" mass="7608">MENQKKLFELILKIVKQNQIVNEGIKRLLNVETGRLSNLDIYIRELEKEISDEDEVRPIIFPKL</sequence>
<dbReference type="EMBL" id="CACVBR010000043">
    <property type="protein sequence ID" value="CAA7197231.1"/>
    <property type="molecule type" value="Genomic_DNA"/>
</dbReference>
<proteinExistence type="predicted"/>
<evidence type="ECO:0000313" key="2">
    <source>
        <dbReference type="Proteomes" id="UP000445144"/>
    </source>
</evidence>
<name>A0A6N4X891_9FLAO</name>
<evidence type="ECO:0000313" key="1">
    <source>
        <dbReference type="EMBL" id="CAA7197231.1"/>
    </source>
</evidence>
<organism evidence="1 2">
    <name type="scientific">Chryseobacterium potabilaquae</name>
    <dbReference type="NCBI Taxonomy" id="2675057"/>
    <lineage>
        <taxon>Bacteria</taxon>
        <taxon>Pseudomonadati</taxon>
        <taxon>Bacteroidota</taxon>
        <taxon>Flavobacteriia</taxon>
        <taxon>Flavobacteriales</taxon>
        <taxon>Weeksellaceae</taxon>
        <taxon>Chryseobacterium group</taxon>
        <taxon>Chryseobacterium</taxon>
    </lineage>
</organism>
<reference evidence="1 2" key="1">
    <citation type="submission" date="2020-01" db="EMBL/GenBank/DDBJ databases">
        <authorList>
            <person name="Rodrigo-Torres L."/>
            <person name="Arahal R. D."/>
            <person name="Lucena T."/>
        </authorList>
    </citation>
    <scope>NUCLEOTIDE SEQUENCE [LARGE SCALE GENOMIC DNA]</scope>
    <source>
        <strain evidence="1 2">CECT 9293</strain>
    </source>
</reference>
<protein>
    <submittedName>
        <fullName evidence="1">Uncharacterized protein</fullName>
    </submittedName>
</protein>